<dbReference type="OrthoDB" id="3239744at2"/>
<evidence type="ECO:0000256" key="1">
    <source>
        <dbReference type="ARBA" id="ARBA00022741"/>
    </source>
</evidence>
<dbReference type="EMBL" id="VIKT02000011">
    <property type="protein sequence ID" value="NHF63107.1"/>
    <property type="molecule type" value="Genomic_DNA"/>
</dbReference>
<dbReference type="PROSITE" id="PS50893">
    <property type="entry name" value="ABC_TRANSPORTER_2"/>
    <property type="match status" value="1"/>
</dbReference>
<evidence type="ECO:0000313" key="5">
    <source>
        <dbReference type="Proteomes" id="UP000818266"/>
    </source>
</evidence>
<evidence type="ECO:0000313" key="4">
    <source>
        <dbReference type="EMBL" id="NHF63107.1"/>
    </source>
</evidence>
<dbReference type="PANTHER" id="PTHR42855">
    <property type="entry name" value="ABC TRANSPORTER ATP-BINDING SUBUNIT"/>
    <property type="match status" value="1"/>
</dbReference>
<dbReference type="InterPro" id="IPR027417">
    <property type="entry name" value="P-loop_NTPase"/>
</dbReference>
<protein>
    <submittedName>
        <fullName evidence="4">ABC-F family ATP-binding cassette domain-containing protein</fullName>
    </submittedName>
</protein>
<dbReference type="GO" id="GO:0005524">
    <property type="term" value="F:ATP binding"/>
    <property type="evidence" value="ECO:0007669"/>
    <property type="project" value="UniProtKB-KW"/>
</dbReference>
<evidence type="ECO:0000256" key="2">
    <source>
        <dbReference type="ARBA" id="ARBA00022840"/>
    </source>
</evidence>
<dbReference type="RefSeq" id="WP_152582469.1">
    <property type="nucleotide sequence ID" value="NZ_VIKT02000011.1"/>
</dbReference>
<keyword evidence="5" id="KW-1185">Reference proteome</keyword>
<dbReference type="SUPFAM" id="SSF52540">
    <property type="entry name" value="P-loop containing nucleoside triphosphate hydrolases"/>
    <property type="match status" value="1"/>
</dbReference>
<dbReference type="Pfam" id="PF00005">
    <property type="entry name" value="ABC_tran"/>
    <property type="match status" value="1"/>
</dbReference>
<dbReference type="Gene3D" id="3.40.50.300">
    <property type="entry name" value="P-loop containing nucleotide triphosphate hydrolases"/>
    <property type="match status" value="1"/>
</dbReference>
<evidence type="ECO:0000259" key="3">
    <source>
        <dbReference type="PROSITE" id="PS50893"/>
    </source>
</evidence>
<reference evidence="4 5" key="1">
    <citation type="submission" date="2020-03" db="EMBL/GenBank/DDBJ databases">
        <title>Chryseoglobus sp. isolated from a deep-sea seamount.</title>
        <authorList>
            <person name="Zhang D.-C."/>
        </authorList>
    </citation>
    <scope>NUCLEOTIDE SEQUENCE [LARGE SCALE GENOMIC DNA]</scope>
    <source>
        <strain evidence="4 5">KN1116</strain>
    </source>
</reference>
<dbReference type="PROSITE" id="PS00211">
    <property type="entry name" value="ABC_TRANSPORTER_1"/>
    <property type="match status" value="1"/>
</dbReference>
<dbReference type="CDD" id="cd03221">
    <property type="entry name" value="ABCF_EF-3"/>
    <property type="match status" value="1"/>
</dbReference>
<comment type="caution">
    <text evidence="4">The sequence shown here is derived from an EMBL/GenBank/DDBJ whole genome shotgun (WGS) entry which is preliminary data.</text>
</comment>
<keyword evidence="1" id="KW-0547">Nucleotide-binding</keyword>
<keyword evidence="2 4" id="KW-0067">ATP-binding</keyword>
<dbReference type="Proteomes" id="UP000818266">
    <property type="component" value="Unassembled WGS sequence"/>
</dbReference>
<proteinExistence type="predicted"/>
<sequence>MSSSPALRALGVTRSYDSRTILDGIDIVAPPGARLGLIGENGAGKSTLLRILAGVDEPDGGRVEGPARVGYLPQEVVLDSTQPIAALLEHAVAPVRAIERALEAAARDLGTRPTAADEYAAALAAAERAELWALDSRRDALLEGLGVAGIPLSTSLGAVSGGQRSRIALAALLLGRPDALVLDEPTNHLDDAGVALLSSQLRAWHGPVVFASHDRAFLDEVATALVDLDPSRRAATGESVREGPVAVPHVCS</sequence>
<dbReference type="InterPro" id="IPR003439">
    <property type="entry name" value="ABC_transporter-like_ATP-bd"/>
</dbReference>
<dbReference type="InterPro" id="IPR003593">
    <property type="entry name" value="AAA+_ATPase"/>
</dbReference>
<dbReference type="InterPro" id="IPR051309">
    <property type="entry name" value="ABCF_ATPase"/>
</dbReference>
<accession>A0A9E5MF03</accession>
<dbReference type="InterPro" id="IPR017871">
    <property type="entry name" value="ABC_transporter-like_CS"/>
</dbReference>
<dbReference type="GO" id="GO:0016887">
    <property type="term" value="F:ATP hydrolysis activity"/>
    <property type="evidence" value="ECO:0007669"/>
    <property type="project" value="InterPro"/>
</dbReference>
<gene>
    <name evidence="4" type="ORF">FK219_007620</name>
</gene>
<dbReference type="AlphaFoldDB" id="A0A9E5MF03"/>
<organism evidence="4 5">
    <name type="scientific">Microcella pacifica</name>
    <dbReference type="NCBI Taxonomy" id="2591847"/>
    <lineage>
        <taxon>Bacteria</taxon>
        <taxon>Bacillati</taxon>
        <taxon>Actinomycetota</taxon>
        <taxon>Actinomycetes</taxon>
        <taxon>Micrococcales</taxon>
        <taxon>Microbacteriaceae</taxon>
        <taxon>Microcella</taxon>
    </lineage>
</organism>
<dbReference type="PANTHER" id="PTHR42855:SF1">
    <property type="entry name" value="ABC TRANSPORTER DOMAIN-CONTAINING PROTEIN"/>
    <property type="match status" value="1"/>
</dbReference>
<feature type="domain" description="ABC transporter" evidence="3">
    <location>
        <begin position="7"/>
        <end position="250"/>
    </location>
</feature>
<name>A0A9E5MF03_9MICO</name>
<dbReference type="SMART" id="SM00382">
    <property type="entry name" value="AAA"/>
    <property type="match status" value="1"/>
</dbReference>